<organism evidence="1 2">
    <name type="scientific">Citrus clementina</name>
    <name type="common">Clementine</name>
    <name type="synonym">Citrus deliciosa x Citrus sinensis</name>
    <dbReference type="NCBI Taxonomy" id="85681"/>
    <lineage>
        <taxon>Eukaryota</taxon>
        <taxon>Viridiplantae</taxon>
        <taxon>Streptophyta</taxon>
        <taxon>Embryophyta</taxon>
        <taxon>Tracheophyta</taxon>
        <taxon>Spermatophyta</taxon>
        <taxon>Magnoliopsida</taxon>
        <taxon>eudicotyledons</taxon>
        <taxon>Gunneridae</taxon>
        <taxon>Pentapetalae</taxon>
        <taxon>rosids</taxon>
        <taxon>malvids</taxon>
        <taxon>Sapindales</taxon>
        <taxon>Rutaceae</taxon>
        <taxon>Aurantioideae</taxon>
        <taxon>Citrus</taxon>
    </lineage>
</organism>
<protein>
    <submittedName>
        <fullName evidence="1">Uncharacterized protein</fullName>
    </submittedName>
</protein>
<dbReference type="InParanoid" id="V4TQI4"/>
<evidence type="ECO:0000313" key="2">
    <source>
        <dbReference type="Proteomes" id="UP000030687"/>
    </source>
</evidence>
<dbReference type="Gramene" id="ESR53985">
    <property type="protein sequence ID" value="ESR53985"/>
    <property type="gene ID" value="CICLE_v10023215mg"/>
</dbReference>
<accession>V4TQI4</accession>
<dbReference type="EMBL" id="KI536661">
    <property type="protein sequence ID" value="ESR53985.1"/>
    <property type="molecule type" value="Genomic_DNA"/>
</dbReference>
<sequence>MLPIAQIPKNDETDIELFLARRLGVLGIVGLPQRPRSGSCRELTFFCFWVHQERAFGGTDYLRQLSMYS</sequence>
<name>V4TQI4_CITCL</name>
<dbReference type="AlphaFoldDB" id="V4TQI4"/>
<dbReference type="KEGG" id="cic:CICLE_v10023215mg"/>
<gene>
    <name evidence="1" type="ORF">CICLE_v10023215mg</name>
</gene>
<keyword evidence="2" id="KW-1185">Reference proteome</keyword>
<evidence type="ECO:0000313" key="1">
    <source>
        <dbReference type="EMBL" id="ESR53985.1"/>
    </source>
</evidence>
<reference evidence="1 2" key="1">
    <citation type="submission" date="2013-10" db="EMBL/GenBank/DDBJ databases">
        <authorList>
            <consortium name="International Citrus Genome Consortium"/>
            <person name="Jenkins J."/>
            <person name="Schmutz J."/>
            <person name="Prochnik S."/>
            <person name="Rokhsar D."/>
            <person name="Gmitter F."/>
            <person name="Ollitrault P."/>
            <person name="Machado M."/>
            <person name="Talon M."/>
            <person name="Wincker P."/>
            <person name="Jaillon O."/>
            <person name="Morgante M."/>
        </authorList>
    </citation>
    <scope>NUCLEOTIDE SEQUENCE</scope>
    <source>
        <strain evidence="2">cv. Clemenules</strain>
    </source>
</reference>
<dbReference type="Proteomes" id="UP000030687">
    <property type="component" value="Unassembled WGS sequence"/>
</dbReference>
<proteinExistence type="predicted"/>